<protein>
    <recommendedName>
        <fullName evidence="3">RING-type E3 ubiquitin transferase</fullName>
        <ecNumber evidence="3">2.3.2.27</ecNumber>
    </recommendedName>
</protein>
<dbReference type="GO" id="GO:0061630">
    <property type="term" value="F:ubiquitin protein ligase activity"/>
    <property type="evidence" value="ECO:0007669"/>
    <property type="project" value="UniProtKB-EC"/>
</dbReference>
<evidence type="ECO:0000313" key="17">
    <source>
        <dbReference type="Proteomes" id="UP001445076"/>
    </source>
</evidence>
<dbReference type="Proteomes" id="UP001445076">
    <property type="component" value="Unassembled WGS sequence"/>
</dbReference>
<dbReference type="CDD" id="cd16649">
    <property type="entry name" value="mRING-HC-C3HC5_CGRF1-like"/>
    <property type="match status" value="1"/>
</dbReference>
<keyword evidence="10" id="KW-0862">Zinc</keyword>
<evidence type="ECO:0000313" key="16">
    <source>
        <dbReference type="EMBL" id="KAK8734056.1"/>
    </source>
</evidence>
<evidence type="ECO:0000256" key="11">
    <source>
        <dbReference type="ARBA" id="ARBA00022989"/>
    </source>
</evidence>
<evidence type="ECO:0000256" key="1">
    <source>
        <dbReference type="ARBA" id="ARBA00000900"/>
    </source>
</evidence>
<dbReference type="InterPro" id="IPR022170">
    <property type="entry name" value="MUL1-like"/>
</dbReference>
<evidence type="ECO:0000256" key="10">
    <source>
        <dbReference type="ARBA" id="ARBA00022833"/>
    </source>
</evidence>
<evidence type="ECO:0000256" key="12">
    <source>
        <dbReference type="ARBA" id="ARBA00023128"/>
    </source>
</evidence>
<organism evidence="16 17">
    <name type="scientific">Cherax quadricarinatus</name>
    <name type="common">Australian red claw crayfish</name>
    <dbReference type="NCBI Taxonomy" id="27406"/>
    <lineage>
        <taxon>Eukaryota</taxon>
        <taxon>Metazoa</taxon>
        <taxon>Ecdysozoa</taxon>
        <taxon>Arthropoda</taxon>
        <taxon>Crustacea</taxon>
        <taxon>Multicrustacea</taxon>
        <taxon>Malacostraca</taxon>
        <taxon>Eumalacostraca</taxon>
        <taxon>Eucarida</taxon>
        <taxon>Decapoda</taxon>
        <taxon>Pleocyemata</taxon>
        <taxon>Astacidea</taxon>
        <taxon>Parastacoidea</taxon>
        <taxon>Parastacidae</taxon>
        <taxon>Cherax</taxon>
    </lineage>
</organism>
<keyword evidence="17" id="KW-1185">Reference proteome</keyword>
<accession>A0AAW0X2V8</accession>
<keyword evidence="8" id="KW-0833">Ubl conjugation pathway</keyword>
<keyword evidence="6" id="KW-0479">Metal-binding</keyword>
<dbReference type="EC" id="2.3.2.27" evidence="3"/>
<reference evidence="16 17" key="1">
    <citation type="journal article" date="2024" name="BMC Genomics">
        <title>Genome assembly of redclaw crayfish (Cherax quadricarinatus) provides insights into its immune adaptation and hypoxia tolerance.</title>
        <authorList>
            <person name="Liu Z."/>
            <person name="Zheng J."/>
            <person name="Li H."/>
            <person name="Fang K."/>
            <person name="Wang S."/>
            <person name="He J."/>
            <person name="Zhou D."/>
            <person name="Weng S."/>
            <person name="Chi M."/>
            <person name="Gu Z."/>
            <person name="He J."/>
            <person name="Li F."/>
            <person name="Wang M."/>
        </authorList>
    </citation>
    <scope>NUCLEOTIDE SEQUENCE [LARGE SCALE GENOMIC DNA]</scope>
    <source>
        <strain evidence="16">ZL_2023a</strain>
    </source>
</reference>
<dbReference type="AlphaFoldDB" id="A0AAW0X2V8"/>
<dbReference type="PANTHER" id="PTHR12183:SF32">
    <property type="entry name" value="MITOCHONDRIAL E3 UBIQUITIN PROTEIN LIGASE 1"/>
    <property type="match status" value="1"/>
</dbReference>
<gene>
    <name evidence="16" type="ORF">OTU49_005989</name>
</gene>
<sequence>MSFKDFTMDLLGLGISTGFTYLFYRFVRAGQDVVRHLKETPELEINSSLIGRVTESGGSMIACVRGVVKASDIALRCNARPEVTGVIWRHTIQEHLVEQVMGLWMNDKLTVDLSTSHIPFVLMGKGIGVQITNPKKLDYVALTVVSEKFESASNSLADHIWGWLKGVRSTGTQHIEEMLVEGTRALGIGQLMLRNEGLHLDPANVIPYMITTKDKKGVIEDLEAPIPYIKVLSLVTACGVAFFSYRLVSRLYTKWRKDRRRRAEERVLEEARVRREAQGNDLPESLMCVICCGIRDVLLVPCYHVCVCSECAQKLEPRACPVCRADIESIQPVFYA</sequence>
<evidence type="ECO:0000256" key="13">
    <source>
        <dbReference type="ARBA" id="ARBA00023136"/>
    </source>
</evidence>
<proteinExistence type="predicted"/>
<evidence type="ECO:0000256" key="8">
    <source>
        <dbReference type="ARBA" id="ARBA00022786"/>
    </source>
</evidence>
<dbReference type="InterPro" id="IPR051652">
    <property type="entry name" value="MDM2_MDM4_MUL1"/>
</dbReference>
<dbReference type="InterPro" id="IPR013083">
    <property type="entry name" value="Znf_RING/FYVE/PHD"/>
</dbReference>
<dbReference type="PANTHER" id="PTHR12183">
    <property type="entry name" value="MITOCHONDRIAL UBIQUITIN LIGASE ACTIVATOR OF NFKB 1"/>
    <property type="match status" value="1"/>
</dbReference>
<evidence type="ECO:0000256" key="3">
    <source>
        <dbReference type="ARBA" id="ARBA00012483"/>
    </source>
</evidence>
<name>A0AAW0X2V8_CHEQU</name>
<dbReference type="Gene3D" id="3.30.40.10">
    <property type="entry name" value="Zinc/RING finger domain, C3HC4 (zinc finger)"/>
    <property type="match status" value="1"/>
</dbReference>
<dbReference type="GO" id="GO:0005741">
    <property type="term" value="C:mitochondrial outer membrane"/>
    <property type="evidence" value="ECO:0007669"/>
    <property type="project" value="UniProtKB-SubCell"/>
</dbReference>
<dbReference type="SUPFAM" id="SSF57850">
    <property type="entry name" value="RING/U-box"/>
    <property type="match status" value="1"/>
</dbReference>
<comment type="catalytic activity">
    <reaction evidence="1">
        <text>S-ubiquitinyl-[E2 ubiquitin-conjugating enzyme]-L-cysteine + [acceptor protein]-L-lysine = [E2 ubiquitin-conjugating enzyme]-L-cysteine + N(6)-ubiquitinyl-[acceptor protein]-L-lysine.</text>
        <dbReference type="EC" id="2.3.2.27"/>
    </reaction>
</comment>
<comment type="caution">
    <text evidence="16">The sequence shown here is derived from an EMBL/GenBank/DDBJ whole genome shotgun (WGS) entry which is preliminary data.</text>
</comment>
<evidence type="ECO:0000256" key="6">
    <source>
        <dbReference type="ARBA" id="ARBA00022723"/>
    </source>
</evidence>
<keyword evidence="13" id="KW-0472">Membrane</keyword>
<feature type="domain" description="RING-type" evidence="15">
    <location>
        <begin position="288"/>
        <end position="324"/>
    </location>
</feature>
<dbReference type="PROSITE" id="PS50089">
    <property type="entry name" value="ZF_RING_2"/>
    <property type="match status" value="1"/>
</dbReference>
<keyword evidence="11" id="KW-1133">Transmembrane helix</keyword>
<dbReference type="Pfam" id="PF13920">
    <property type="entry name" value="zf-C3HC4_3"/>
    <property type="match status" value="1"/>
</dbReference>
<dbReference type="GO" id="GO:0008270">
    <property type="term" value="F:zinc ion binding"/>
    <property type="evidence" value="ECO:0007669"/>
    <property type="project" value="UniProtKB-KW"/>
</dbReference>
<dbReference type="InterPro" id="IPR001841">
    <property type="entry name" value="Znf_RING"/>
</dbReference>
<keyword evidence="4" id="KW-0808">Transferase</keyword>
<dbReference type="EMBL" id="JARKIK010000051">
    <property type="protein sequence ID" value="KAK8734056.1"/>
    <property type="molecule type" value="Genomic_DNA"/>
</dbReference>
<keyword evidence="9" id="KW-1000">Mitochondrion outer membrane</keyword>
<evidence type="ECO:0000256" key="2">
    <source>
        <dbReference type="ARBA" id="ARBA00004374"/>
    </source>
</evidence>
<keyword evidence="12" id="KW-0496">Mitochondrion</keyword>
<evidence type="ECO:0000259" key="15">
    <source>
        <dbReference type="PROSITE" id="PS50089"/>
    </source>
</evidence>
<evidence type="ECO:0000256" key="5">
    <source>
        <dbReference type="ARBA" id="ARBA00022692"/>
    </source>
</evidence>
<dbReference type="GO" id="GO:0016567">
    <property type="term" value="P:protein ubiquitination"/>
    <property type="evidence" value="ECO:0007669"/>
    <property type="project" value="InterPro"/>
</dbReference>
<keyword evidence="5" id="KW-0812">Transmembrane</keyword>
<comment type="subcellular location">
    <subcellularLocation>
        <location evidence="2">Mitochondrion outer membrane</location>
        <topology evidence="2">Multi-pass membrane protein</topology>
    </subcellularLocation>
</comment>
<evidence type="ECO:0000256" key="4">
    <source>
        <dbReference type="ARBA" id="ARBA00022679"/>
    </source>
</evidence>
<evidence type="ECO:0000256" key="9">
    <source>
        <dbReference type="ARBA" id="ARBA00022787"/>
    </source>
</evidence>
<evidence type="ECO:0000256" key="14">
    <source>
        <dbReference type="PROSITE-ProRule" id="PRU00175"/>
    </source>
</evidence>
<evidence type="ECO:0000256" key="7">
    <source>
        <dbReference type="ARBA" id="ARBA00022771"/>
    </source>
</evidence>
<keyword evidence="7 14" id="KW-0863">Zinc-finger</keyword>
<dbReference type="Pfam" id="PF12483">
    <property type="entry name" value="GIDE"/>
    <property type="match status" value="1"/>
</dbReference>